<reference evidence="1 2" key="1">
    <citation type="journal article" date="2021" name="Hortic Res">
        <title>High-quality reference genome and annotation aids understanding of berry development for evergreen blueberry (Vaccinium darrowii).</title>
        <authorList>
            <person name="Yu J."/>
            <person name="Hulse-Kemp A.M."/>
            <person name="Babiker E."/>
            <person name="Staton M."/>
        </authorList>
    </citation>
    <scope>NUCLEOTIDE SEQUENCE [LARGE SCALE GENOMIC DNA]</scope>
    <source>
        <strain evidence="2">cv. NJ 8807/NJ 8810</strain>
        <tissue evidence="1">Young leaf</tissue>
    </source>
</reference>
<sequence>MVKPNSQMPWGNHFTLLHISIPKLTCDNQVDSNPLRFVKEAHLMIKRKRNSAGVYLTGWMLEILRKFRGPENNPGMPHRNLDDPHLQPRCS</sequence>
<evidence type="ECO:0000313" key="1">
    <source>
        <dbReference type="EMBL" id="KAH7859873.1"/>
    </source>
</evidence>
<dbReference type="EMBL" id="CM037154">
    <property type="protein sequence ID" value="KAH7859873.1"/>
    <property type="molecule type" value="Genomic_DNA"/>
</dbReference>
<name>A0ACB7Z1Y1_9ERIC</name>
<evidence type="ECO:0000313" key="2">
    <source>
        <dbReference type="Proteomes" id="UP000828048"/>
    </source>
</evidence>
<accession>A0ACB7Z1Y1</accession>
<proteinExistence type="predicted"/>
<comment type="caution">
    <text evidence="1">The sequence shown here is derived from an EMBL/GenBank/DDBJ whole genome shotgun (WGS) entry which is preliminary data.</text>
</comment>
<keyword evidence="2" id="KW-1185">Reference proteome</keyword>
<dbReference type="Proteomes" id="UP000828048">
    <property type="component" value="Chromosome 4"/>
</dbReference>
<organism evidence="1 2">
    <name type="scientific">Vaccinium darrowii</name>
    <dbReference type="NCBI Taxonomy" id="229202"/>
    <lineage>
        <taxon>Eukaryota</taxon>
        <taxon>Viridiplantae</taxon>
        <taxon>Streptophyta</taxon>
        <taxon>Embryophyta</taxon>
        <taxon>Tracheophyta</taxon>
        <taxon>Spermatophyta</taxon>
        <taxon>Magnoliopsida</taxon>
        <taxon>eudicotyledons</taxon>
        <taxon>Gunneridae</taxon>
        <taxon>Pentapetalae</taxon>
        <taxon>asterids</taxon>
        <taxon>Ericales</taxon>
        <taxon>Ericaceae</taxon>
        <taxon>Vaccinioideae</taxon>
        <taxon>Vaccinieae</taxon>
        <taxon>Vaccinium</taxon>
    </lineage>
</organism>
<protein>
    <submittedName>
        <fullName evidence="1">Uncharacterized protein</fullName>
    </submittedName>
</protein>
<gene>
    <name evidence="1" type="ORF">Vadar_006548</name>
</gene>